<dbReference type="CDD" id="cd09509">
    <property type="entry name" value="SAM_Polycomb"/>
    <property type="match status" value="1"/>
</dbReference>
<organism evidence="12 13">
    <name type="scientific">Drosophila kikkawai</name>
    <name type="common">Fruit fly</name>
    <dbReference type="NCBI Taxonomy" id="30033"/>
    <lineage>
        <taxon>Eukaryota</taxon>
        <taxon>Metazoa</taxon>
        <taxon>Ecdysozoa</taxon>
        <taxon>Arthropoda</taxon>
        <taxon>Hexapoda</taxon>
        <taxon>Insecta</taxon>
        <taxon>Pterygota</taxon>
        <taxon>Neoptera</taxon>
        <taxon>Endopterygota</taxon>
        <taxon>Diptera</taxon>
        <taxon>Brachycera</taxon>
        <taxon>Muscomorpha</taxon>
        <taxon>Ephydroidea</taxon>
        <taxon>Drosophilidae</taxon>
        <taxon>Drosophila</taxon>
        <taxon>Sophophora</taxon>
    </lineage>
</organism>
<feature type="compositionally biased region" description="Basic and acidic residues" evidence="10">
    <location>
        <begin position="407"/>
        <end position="424"/>
    </location>
</feature>
<dbReference type="InterPro" id="IPR013761">
    <property type="entry name" value="SAM/pointed_sf"/>
</dbReference>
<dbReference type="CDD" id="cd20102">
    <property type="entry name" value="MBT_L3MBTL1-like_rpt2"/>
    <property type="match status" value="1"/>
</dbReference>
<evidence type="ECO:0000259" key="11">
    <source>
        <dbReference type="SMART" id="SM00251"/>
    </source>
</evidence>
<dbReference type="SMART" id="SM00251">
    <property type="entry name" value="SAM_PNT"/>
    <property type="match status" value="1"/>
</dbReference>
<dbReference type="Pfam" id="PF02198">
    <property type="entry name" value="SAM_PNT"/>
    <property type="match status" value="1"/>
</dbReference>
<dbReference type="InterPro" id="IPR050548">
    <property type="entry name" value="PcG_chromatin_remod_factors"/>
</dbReference>
<feature type="compositionally biased region" description="Polar residues" evidence="10">
    <location>
        <begin position="692"/>
        <end position="706"/>
    </location>
</feature>
<feature type="compositionally biased region" description="Polar residues" evidence="10">
    <location>
        <begin position="1459"/>
        <end position="1471"/>
    </location>
</feature>
<evidence type="ECO:0000256" key="9">
    <source>
        <dbReference type="PROSITE-ProRule" id="PRU00459"/>
    </source>
</evidence>
<evidence type="ECO:0000313" key="13">
    <source>
        <dbReference type="RefSeq" id="XP_041630381.1"/>
    </source>
</evidence>
<keyword evidence="6" id="KW-0805">Transcription regulation</keyword>
<feature type="repeat" description="MBT" evidence="9">
    <location>
        <begin position="987"/>
        <end position="1089"/>
    </location>
</feature>
<feature type="region of interest" description="Disordered" evidence="10">
    <location>
        <begin position="316"/>
        <end position="336"/>
    </location>
</feature>
<dbReference type="SMART" id="SM00561">
    <property type="entry name" value="MBT"/>
    <property type="match status" value="3"/>
</dbReference>
<dbReference type="SUPFAM" id="SSF63748">
    <property type="entry name" value="Tudor/PWWP/MBT"/>
    <property type="match status" value="3"/>
</dbReference>
<feature type="domain" description="PNT" evidence="11">
    <location>
        <begin position="1339"/>
        <end position="1428"/>
    </location>
</feature>
<dbReference type="RefSeq" id="XP_041630381.1">
    <property type="nucleotide sequence ID" value="XM_041774447.2"/>
</dbReference>
<evidence type="ECO:0000256" key="8">
    <source>
        <dbReference type="ARBA" id="ARBA00023242"/>
    </source>
</evidence>
<dbReference type="CDD" id="cd20103">
    <property type="entry name" value="MBT_L3MBTL1-like_rpt3"/>
    <property type="match status" value="1"/>
</dbReference>
<keyword evidence="8" id="KW-0539">Nucleus</keyword>
<feature type="repeat" description="MBT" evidence="9">
    <location>
        <begin position="880"/>
        <end position="979"/>
    </location>
</feature>
<feature type="region of interest" description="Disordered" evidence="10">
    <location>
        <begin position="607"/>
        <end position="641"/>
    </location>
</feature>
<keyword evidence="4" id="KW-0863">Zinc-finger</keyword>
<feature type="region of interest" description="Disordered" evidence="10">
    <location>
        <begin position="1"/>
        <end position="45"/>
    </location>
</feature>
<feature type="compositionally biased region" description="Acidic residues" evidence="10">
    <location>
        <begin position="573"/>
        <end position="584"/>
    </location>
</feature>
<proteinExistence type="predicted"/>
<dbReference type="Proteomes" id="UP001652661">
    <property type="component" value="Chromosome 3R"/>
</dbReference>
<dbReference type="GeneID" id="108083975"/>
<feature type="compositionally biased region" description="Low complexity" evidence="10">
    <location>
        <begin position="616"/>
        <end position="640"/>
    </location>
</feature>
<dbReference type="InterPro" id="IPR004092">
    <property type="entry name" value="Mbt"/>
</dbReference>
<evidence type="ECO:0000256" key="7">
    <source>
        <dbReference type="ARBA" id="ARBA00023163"/>
    </source>
</evidence>
<keyword evidence="5" id="KW-0862">Zinc</keyword>
<feature type="region of interest" description="Disordered" evidence="10">
    <location>
        <begin position="837"/>
        <end position="873"/>
    </location>
</feature>
<feature type="region of interest" description="Disordered" evidence="10">
    <location>
        <begin position="1282"/>
        <end position="1301"/>
    </location>
</feature>
<name>A0ABM3C4E9_DROKI</name>
<feature type="compositionally biased region" description="Acidic residues" evidence="10">
    <location>
        <begin position="1481"/>
        <end position="1494"/>
    </location>
</feature>
<dbReference type="InterPro" id="IPR002515">
    <property type="entry name" value="Znf_C2H2C"/>
</dbReference>
<evidence type="ECO:0000256" key="6">
    <source>
        <dbReference type="ARBA" id="ARBA00023015"/>
    </source>
</evidence>
<dbReference type="RefSeq" id="XP_041630383.1">
    <property type="nucleotide sequence ID" value="XM_041774449.2"/>
</dbReference>
<accession>A0ABM3C4E9</accession>
<dbReference type="SUPFAM" id="SSF47769">
    <property type="entry name" value="SAM/Pointed domain"/>
    <property type="match status" value="1"/>
</dbReference>
<feature type="region of interest" description="Disordered" evidence="10">
    <location>
        <begin position="677"/>
        <end position="731"/>
    </location>
</feature>
<dbReference type="PROSITE" id="PS51079">
    <property type="entry name" value="MBT"/>
    <property type="match status" value="3"/>
</dbReference>
<evidence type="ECO:0000313" key="12">
    <source>
        <dbReference type="Proteomes" id="UP001652661"/>
    </source>
</evidence>
<feature type="repeat" description="MBT" evidence="9">
    <location>
        <begin position="1096"/>
        <end position="1191"/>
    </location>
</feature>
<dbReference type="InterPro" id="IPR003118">
    <property type="entry name" value="Pointed_dom"/>
</dbReference>
<comment type="subcellular location">
    <subcellularLocation>
        <location evidence="1">Nucleus</location>
    </subcellularLocation>
</comment>
<feature type="compositionally biased region" description="Basic and acidic residues" evidence="10">
    <location>
        <begin position="464"/>
        <end position="489"/>
    </location>
</feature>
<dbReference type="Gene3D" id="2.30.30.140">
    <property type="match status" value="3"/>
</dbReference>
<gene>
    <name evidence="13 14" type="primary">l(3)mbt</name>
</gene>
<feature type="compositionally biased region" description="Basic and acidic residues" evidence="10">
    <location>
        <begin position="499"/>
        <end position="508"/>
    </location>
</feature>
<keyword evidence="2" id="KW-0479">Metal-binding</keyword>
<dbReference type="PROSITE" id="PS51802">
    <property type="entry name" value="ZF_CCHHC"/>
    <property type="match status" value="1"/>
</dbReference>
<sequence length="1534" mass="169463">MLPLSLASEEAKQMQQQRELAVTMSSVSSSGGGGGQSTAGNSVLVNGPRKEEVRFVPLSSMASSKSCNITFSNIQPGMTTGVPHQIQTTLKSKLTAVNIVPKTLKTGSVTGGTTAGSAPFFQLVPSSNNPNQPLVAILAPPRKTMGGAGAGGVPSNAQPVVIRSGPALNKSQLTIHNGIATMTTAPTPAAAVVAGTSGATPSRSLLAKSELPQKAAPVAAVQIPAAGGAGQISLLANPLKPRAPLILSKVAVDKLQLKFNQFKANPKSIVLGKGAQVKSVMSMPSSIRSSSVGEKDIKNSVIPIKATPLVAEEVPKAMPTNNNNNNYPSNTKSLIKPKPTSIKVPLAASQDIITVPAFESMEEKIAMPHLKNNHRALSSLEIMLNGPVKIAQSESKDAPLQQSEQQQLREPKTPPKVKEPEAKAPPKQQTTTKAINSHILEEQKEDSKETVKEPPKPVQPEAQEPPKPRQPEAREPPKSQQPEAHEPSKPRQPVAQEPSKPREPETREPPQLQQLEPKDLPKSPKLQRSKSFVATPEQTPPVAGSSERRHSVAIMAKEVDVIEEPSAPIETITIEDDDDDENEEEPIRKEIILPILPAGITISTTTKSGVRSQLVRKNSSVTTLSSSRKASSSASSTSNSDVEEIIAPAKNIEEEISLLPGISIIKAETLPLSKEEFEQSLRCDEQVPNTPPSSGASSVASDTASPSKPAAEPTVSSSLHRMPRSRANGLKKRMVQNLPMLRWRGHQPAKLQNSSMCFELNRFNLLQLNERCEQRTGPASYFERALLDRPGRRPSGSIHPLLYLCQRCNCHGPAADFLAPHYCSVCCVRRSQKRRLPASSSQPETKVSRGNGKHQPSKFLPDIQDQLQRPKDNDKLRKPFRWSEYLKAKGRDVAAPIHLFLNPFPISPNCFERGMKLEAIDPENCSLFCVCSIAEVRGYRLKLTFDGYSSMYDFWVNADSQDIFPPGWCDKTGRLLQAPRDYCPERFNWSRYLIKTNAKAAPRALFAHLKMPQQTGISNGFAVGMHLEAEDLNDTGKICVATVADILDERVRVHFDGWDDCYDLWVHVSSPYIHPCGWHENRQQLIVPPDFKTTVFNWPDYIADVGGVAAPKHLFQPRQPMEYQARMKLEVVDQRNPCLIRPATIVTRKGYRVQIHLDCWPSEYYFWLEDDSPDLHPIGWCEATSHDLETPPGYLQATPVMPCDVEGCRGFGNAKRFNLSVHALRDCCPYAPENWRQWRSKTVKPARVAPDKIRRGVPTMNPRKAVTPDVQQVAIKEEIPPKVSKKRATPPPCAEKKMQKKQKVDVGVDVAKEEQKPDPCARTLDIAKSFLKGYGPQLLQNYRLWKQNSTFNQDQIRSNPLHWTTWDVYEFMERAMDSTEIARVIFEHELDGRALLMLGRQELDKYLNLKVGPAAKLYSLIMNLRIAVVCKFETNSTGLGIKFSDLVHMKEDNKVERTPASSKVQGRSNGWSKMEHNQELFESEEDDDDGDDDVVLDSEDFLSVKPSGRLVIDEDVEGGMKQQLDVCRPMTTAS</sequence>
<feature type="compositionally biased region" description="Basic and acidic residues" evidence="10">
    <location>
        <begin position="439"/>
        <end position="455"/>
    </location>
</feature>
<evidence type="ECO:0000256" key="2">
    <source>
        <dbReference type="ARBA" id="ARBA00022723"/>
    </source>
</evidence>
<protein>
    <submittedName>
        <fullName evidence="13 14">Uncharacterized protein l(3)mbt</fullName>
    </submittedName>
</protein>
<evidence type="ECO:0000256" key="3">
    <source>
        <dbReference type="ARBA" id="ARBA00022737"/>
    </source>
</evidence>
<evidence type="ECO:0000256" key="5">
    <source>
        <dbReference type="ARBA" id="ARBA00022833"/>
    </source>
</evidence>
<reference evidence="13 14" key="1">
    <citation type="submission" date="2025-05" db="UniProtKB">
        <authorList>
            <consortium name="RefSeq"/>
        </authorList>
    </citation>
    <scope>IDENTIFICATION</scope>
    <source>
        <strain evidence="13 14">14028-0561.14</strain>
        <tissue evidence="13 14">Whole fly</tissue>
    </source>
</reference>
<feature type="compositionally biased region" description="Basic residues" evidence="10">
    <location>
        <begin position="721"/>
        <end position="731"/>
    </location>
</feature>
<evidence type="ECO:0000313" key="14">
    <source>
        <dbReference type="RefSeq" id="XP_041630383.1"/>
    </source>
</evidence>
<dbReference type="CDD" id="cd20101">
    <property type="entry name" value="MBT_L3MBTL1-like_rpt1"/>
    <property type="match status" value="1"/>
</dbReference>
<evidence type="ECO:0000256" key="10">
    <source>
        <dbReference type="SAM" id="MobiDB-lite"/>
    </source>
</evidence>
<feature type="region of interest" description="Disordered" evidence="10">
    <location>
        <begin position="1455"/>
        <end position="1494"/>
    </location>
</feature>
<dbReference type="Gene3D" id="1.10.150.50">
    <property type="entry name" value="Transcription Factor, Ets-1"/>
    <property type="match status" value="1"/>
</dbReference>
<keyword evidence="12" id="KW-1185">Reference proteome</keyword>
<evidence type="ECO:0000256" key="1">
    <source>
        <dbReference type="ARBA" id="ARBA00004123"/>
    </source>
</evidence>
<evidence type="ECO:0000256" key="4">
    <source>
        <dbReference type="ARBA" id="ARBA00022771"/>
    </source>
</evidence>
<keyword evidence="3" id="KW-0677">Repeat</keyword>
<dbReference type="Pfam" id="PF02820">
    <property type="entry name" value="MBT"/>
    <property type="match status" value="3"/>
</dbReference>
<keyword evidence="7" id="KW-0804">Transcription</keyword>
<dbReference type="PANTHER" id="PTHR12247:SF131">
    <property type="entry name" value="LD05287P"/>
    <property type="match status" value="1"/>
</dbReference>
<feature type="region of interest" description="Disordered" evidence="10">
    <location>
        <begin position="392"/>
        <end position="585"/>
    </location>
</feature>
<dbReference type="PANTHER" id="PTHR12247">
    <property type="entry name" value="POLYCOMB GROUP PROTEIN"/>
    <property type="match status" value="1"/>
</dbReference>